<dbReference type="PANTHER" id="PTHR30055:SF209">
    <property type="entry name" value="POSSIBLE TRANSCRIPTIONAL REGULATORY PROTEIN (PROBABLY TETR-FAMILY)"/>
    <property type="match status" value="1"/>
</dbReference>
<gene>
    <name evidence="4" type="ORF">IU449_04595</name>
</gene>
<comment type="caution">
    <text evidence="4">The sequence shown here is derived from an EMBL/GenBank/DDBJ whole genome shotgun (WGS) entry which is preliminary data.</text>
</comment>
<protein>
    <submittedName>
        <fullName evidence="4">TetR/AcrR family transcriptional regulator</fullName>
    </submittedName>
</protein>
<dbReference type="InterPro" id="IPR001647">
    <property type="entry name" value="HTH_TetR"/>
</dbReference>
<evidence type="ECO:0000313" key="4">
    <source>
        <dbReference type="EMBL" id="MBF6353835.1"/>
    </source>
</evidence>
<dbReference type="Proteomes" id="UP000707731">
    <property type="component" value="Unassembled WGS sequence"/>
</dbReference>
<feature type="DNA-binding region" description="H-T-H motif" evidence="2">
    <location>
        <begin position="52"/>
        <end position="71"/>
    </location>
</feature>
<dbReference type="InterPro" id="IPR009057">
    <property type="entry name" value="Homeodomain-like_sf"/>
</dbReference>
<keyword evidence="5" id="KW-1185">Reference proteome</keyword>
<feature type="domain" description="HTH tetR-type" evidence="3">
    <location>
        <begin position="29"/>
        <end position="89"/>
    </location>
</feature>
<reference evidence="4 5" key="1">
    <citation type="submission" date="2020-10" db="EMBL/GenBank/DDBJ databases">
        <title>Identification of Nocardia species via Next-generation sequencing and recognition of intraspecies genetic diversity.</title>
        <authorList>
            <person name="Li P."/>
            <person name="Li P."/>
            <person name="Lu B."/>
        </authorList>
    </citation>
    <scope>NUCLEOTIDE SEQUENCE [LARGE SCALE GENOMIC DNA]</scope>
    <source>
        <strain evidence="4 5">BJ06-0143</strain>
    </source>
</reference>
<dbReference type="Pfam" id="PF00440">
    <property type="entry name" value="TetR_N"/>
    <property type="match status" value="1"/>
</dbReference>
<organism evidence="4 5">
    <name type="scientific">Nocardia higoensis</name>
    <dbReference type="NCBI Taxonomy" id="228599"/>
    <lineage>
        <taxon>Bacteria</taxon>
        <taxon>Bacillati</taxon>
        <taxon>Actinomycetota</taxon>
        <taxon>Actinomycetes</taxon>
        <taxon>Mycobacteriales</taxon>
        <taxon>Nocardiaceae</taxon>
        <taxon>Nocardia</taxon>
    </lineage>
</organism>
<dbReference type="EMBL" id="JADLQN010000001">
    <property type="protein sequence ID" value="MBF6353835.1"/>
    <property type="molecule type" value="Genomic_DNA"/>
</dbReference>
<dbReference type="RefSeq" id="WP_195000684.1">
    <property type="nucleotide sequence ID" value="NZ_JADLQN010000001.1"/>
</dbReference>
<evidence type="ECO:0000259" key="3">
    <source>
        <dbReference type="PROSITE" id="PS50977"/>
    </source>
</evidence>
<keyword evidence="1 2" id="KW-0238">DNA-binding</keyword>
<evidence type="ECO:0000256" key="1">
    <source>
        <dbReference type="ARBA" id="ARBA00023125"/>
    </source>
</evidence>
<evidence type="ECO:0000256" key="2">
    <source>
        <dbReference type="PROSITE-ProRule" id="PRU00335"/>
    </source>
</evidence>
<accession>A0ABS0D5T4</accession>
<dbReference type="InterPro" id="IPR050109">
    <property type="entry name" value="HTH-type_TetR-like_transc_reg"/>
</dbReference>
<sequence length="218" mass="23406">MSMRQTRRETGTASTPRVWRGQTLRDRAVDRRELLLDAGAALLGNGGVAAVTMRAVVRAANLSPRYFYEAFDSREDLVLEVYDRAEAGLITRMSRLDATADLPAAIRSALELCAAYFEEDPGRARILLREPLGDDTLRTHSAGRVPGFLRAVAALGTGAADLVPAAEDDLAIIATALSGALVALYLDWADGRLAVERDALAEAATGVVLALSAHTFRR</sequence>
<name>A0ABS0D5T4_9NOCA</name>
<evidence type="ECO:0000313" key="5">
    <source>
        <dbReference type="Proteomes" id="UP000707731"/>
    </source>
</evidence>
<dbReference type="SUPFAM" id="SSF46689">
    <property type="entry name" value="Homeodomain-like"/>
    <property type="match status" value="1"/>
</dbReference>
<dbReference type="PANTHER" id="PTHR30055">
    <property type="entry name" value="HTH-TYPE TRANSCRIPTIONAL REGULATOR RUTR"/>
    <property type="match status" value="1"/>
</dbReference>
<proteinExistence type="predicted"/>
<dbReference type="Gene3D" id="1.10.357.10">
    <property type="entry name" value="Tetracycline Repressor, domain 2"/>
    <property type="match status" value="1"/>
</dbReference>
<dbReference type="PROSITE" id="PS50977">
    <property type="entry name" value="HTH_TETR_2"/>
    <property type="match status" value="1"/>
</dbReference>